<feature type="compositionally biased region" description="Polar residues" evidence="1">
    <location>
        <begin position="1"/>
        <end position="11"/>
    </location>
</feature>
<evidence type="ECO:0000256" key="1">
    <source>
        <dbReference type="SAM" id="MobiDB-lite"/>
    </source>
</evidence>
<sequence length="97" mass="10690">MSAKQSLTSDGGSAGRPKKSFSHEPMEEEESLYSFVRCSYSNAIPRASALQAKLWVAGRVGQLFQPPRSLHTWSADVAERDRSTSLQDQLTGNPCLF</sequence>
<feature type="region of interest" description="Disordered" evidence="1">
    <location>
        <begin position="1"/>
        <end position="26"/>
    </location>
</feature>
<reference evidence="2 3" key="1">
    <citation type="journal article" date="2021" name="Elife">
        <title>Chloroplast acquisition without the gene transfer in kleptoplastic sea slugs, Plakobranchus ocellatus.</title>
        <authorList>
            <person name="Maeda T."/>
            <person name="Takahashi S."/>
            <person name="Yoshida T."/>
            <person name="Shimamura S."/>
            <person name="Takaki Y."/>
            <person name="Nagai Y."/>
            <person name="Toyoda A."/>
            <person name="Suzuki Y."/>
            <person name="Arimoto A."/>
            <person name="Ishii H."/>
            <person name="Satoh N."/>
            <person name="Nishiyama T."/>
            <person name="Hasebe M."/>
            <person name="Maruyama T."/>
            <person name="Minagawa J."/>
            <person name="Obokata J."/>
            <person name="Shigenobu S."/>
        </authorList>
    </citation>
    <scope>NUCLEOTIDE SEQUENCE [LARGE SCALE GENOMIC DNA]</scope>
</reference>
<dbReference type="EMBL" id="BMAT01001684">
    <property type="protein sequence ID" value="GFR90333.1"/>
    <property type="molecule type" value="Genomic_DNA"/>
</dbReference>
<protein>
    <submittedName>
        <fullName evidence="2">Uncharacterized protein</fullName>
    </submittedName>
</protein>
<name>A0AAV4GZG0_9GAST</name>
<dbReference type="AlphaFoldDB" id="A0AAV4GZG0"/>
<keyword evidence="3" id="KW-1185">Reference proteome</keyword>
<accession>A0AAV4GZG0</accession>
<gene>
    <name evidence="2" type="ORF">ElyMa_000815100</name>
</gene>
<proteinExistence type="predicted"/>
<comment type="caution">
    <text evidence="2">The sequence shown here is derived from an EMBL/GenBank/DDBJ whole genome shotgun (WGS) entry which is preliminary data.</text>
</comment>
<evidence type="ECO:0000313" key="3">
    <source>
        <dbReference type="Proteomes" id="UP000762676"/>
    </source>
</evidence>
<organism evidence="2 3">
    <name type="scientific">Elysia marginata</name>
    <dbReference type="NCBI Taxonomy" id="1093978"/>
    <lineage>
        <taxon>Eukaryota</taxon>
        <taxon>Metazoa</taxon>
        <taxon>Spiralia</taxon>
        <taxon>Lophotrochozoa</taxon>
        <taxon>Mollusca</taxon>
        <taxon>Gastropoda</taxon>
        <taxon>Heterobranchia</taxon>
        <taxon>Euthyneura</taxon>
        <taxon>Panpulmonata</taxon>
        <taxon>Sacoglossa</taxon>
        <taxon>Placobranchoidea</taxon>
        <taxon>Plakobranchidae</taxon>
        <taxon>Elysia</taxon>
    </lineage>
</organism>
<dbReference type="Proteomes" id="UP000762676">
    <property type="component" value="Unassembled WGS sequence"/>
</dbReference>
<evidence type="ECO:0000313" key="2">
    <source>
        <dbReference type="EMBL" id="GFR90333.1"/>
    </source>
</evidence>